<keyword evidence="2" id="KW-1185">Reference proteome</keyword>
<name>A0ACC0WUD0_9STRA</name>
<proteinExistence type="predicted"/>
<accession>A0ACC0WUD0</accession>
<dbReference type="Proteomes" id="UP001163321">
    <property type="component" value="Chromosome 1"/>
</dbReference>
<evidence type="ECO:0000313" key="1">
    <source>
        <dbReference type="EMBL" id="KAI9921291.1"/>
    </source>
</evidence>
<reference evidence="1 2" key="1">
    <citation type="journal article" date="2022" name="bioRxiv">
        <title>The genome of the oomycete Peronosclerospora sorghi, a cosmopolitan pathogen of maize and sorghum, is inflated with dispersed pseudogenes.</title>
        <authorList>
            <person name="Fletcher K."/>
            <person name="Martin F."/>
            <person name="Isakeit T."/>
            <person name="Cavanaugh K."/>
            <person name="Magill C."/>
            <person name="Michelmore R."/>
        </authorList>
    </citation>
    <scope>NUCLEOTIDE SEQUENCE [LARGE SCALE GENOMIC DNA]</scope>
    <source>
        <strain evidence="1">P6</strain>
    </source>
</reference>
<sequence length="79" mass="8521">MPLAADVNIQALISRSRGSRMFTGDDLAAICKEIAFRTLGEDIEAKVVCLRHFKAAWDQHAATPTSSTPSTVTPGIPYC</sequence>
<protein>
    <submittedName>
        <fullName evidence="1">Uncharacterized protein</fullName>
    </submittedName>
</protein>
<dbReference type="EMBL" id="CM047580">
    <property type="protein sequence ID" value="KAI9921291.1"/>
    <property type="molecule type" value="Genomic_DNA"/>
</dbReference>
<evidence type="ECO:0000313" key="2">
    <source>
        <dbReference type="Proteomes" id="UP001163321"/>
    </source>
</evidence>
<comment type="caution">
    <text evidence="1">The sequence shown here is derived from an EMBL/GenBank/DDBJ whole genome shotgun (WGS) entry which is preliminary data.</text>
</comment>
<organism evidence="1 2">
    <name type="scientific">Peronosclerospora sorghi</name>
    <dbReference type="NCBI Taxonomy" id="230839"/>
    <lineage>
        <taxon>Eukaryota</taxon>
        <taxon>Sar</taxon>
        <taxon>Stramenopiles</taxon>
        <taxon>Oomycota</taxon>
        <taxon>Peronosporomycetes</taxon>
        <taxon>Peronosporales</taxon>
        <taxon>Peronosporaceae</taxon>
        <taxon>Peronosclerospora</taxon>
    </lineage>
</organism>
<gene>
    <name evidence="1" type="ORF">PsorP6_001127</name>
</gene>